<proteinExistence type="predicted"/>
<dbReference type="Proteomes" id="UP000008810">
    <property type="component" value="Chromosome 1"/>
</dbReference>
<evidence type="ECO:0000313" key="3">
    <source>
        <dbReference type="Proteomes" id="UP000008810"/>
    </source>
</evidence>
<name>A0A2K2DJG1_BRADI</name>
<evidence type="ECO:0000313" key="1">
    <source>
        <dbReference type="EMBL" id="PNT74414.1"/>
    </source>
</evidence>
<dbReference type="InParanoid" id="A0A2K2DJG1"/>
<dbReference type="EnsemblPlants" id="PNT74414">
    <property type="protein sequence ID" value="PNT74414"/>
    <property type="gene ID" value="BRADI_1g14455v3"/>
</dbReference>
<protein>
    <submittedName>
        <fullName evidence="1 2">Uncharacterized protein</fullName>
    </submittedName>
</protein>
<dbReference type="EMBL" id="CM000880">
    <property type="protein sequence ID" value="PNT74414.1"/>
    <property type="molecule type" value="Genomic_DNA"/>
</dbReference>
<reference evidence="1 2" key="1">
    <citation type="journal article" date="2010" name="Nature">
        <title>Genome sequencing and analysis of the model grass Brachypodium distachyon.</title>
        <authorList>
            <consortium name="International Brachypodium Initiative"/>
        </authorList>
    </citation>
    <scope>NUCLEOTIDE SEQUENCE [LARGE SCALE GENOMIC DNA]</scope>
    <source>
        <strain evidence="1 2">Bd21</strain>
    </source>
</reference>
<keyword evidence="3" id="KW-1185">Reference proteome</keyword>
<gene>
    <name evidence="1" type="ORF">BRADI_1g14455v3</name>
</gene>
<dbReference type="AlphaFoldDB" id="A0A2K2DJG1"/>
<accession>A0A2K2DJG1</accession>
<sequence length="32" mass="3584">MIYLFLAGKFESCENWRSASPTVFSALPVSMT</sequence>
<organism evidence="1">
    <name type="scientific">Brachypodium distachyon</name>
    <name type="common">Purple false brome</name>
    <name type="synonym">Trachynia distachya</name>
    <dbReference type="NCBI Taxonomy" id="15368"/>
    <lineage>
        <taxon>Eukaryota</taxon>
        <taxon>Viridiplantae</taxon>
        <taxon>Streptophyta</taxon>
        <taxon>Embryophyta</taxon>
        <taxon>Tracheophyta</taxon>
        <taxon>Spermatophyta</taxon>
        <taxon>Magnoliopsida</taxon>
        <taxon>Liliopsida</taxon>
        <taxon>Poales</taxon>
        <taxon>Poaceae</taxon>
        <taxon>BOP clade</taxon>
        <taxon>Pooideae</taxon>
        <taxon>Stipodae</taxon>
        <taxon>Brachypodieae</taxon>
        <taxon>Brachypodium</taxon>
    </lineage>
</organism>
<reference evidence="2" key="3">
    <citation type="submission" date="2018-08" db="UniProtKB">
        <authorList>
            <consortium name="EnsemblPlants"/>
        </authorList>
    </citation>
    <scope>IDENTIFICATION</scope>
    <source>
        <strain evidence="2">cv. Bd21</strain>
    </source>
</reference>
<dbReference type="Gramene" id="PNT74414">
    <property type="protein sequence ID" value="PNT74414"/>
    <property type="gene ID" value="BRADI_1g14455v3"/>
</dbReference>
<evidence type="ECO:0000313" key="2">
    <source>
        <dbReference type="EnsemblPlants" id="PNT74414"/>
    </source>
</evidence>
<reference evidence="1" key="2">
    <citation type="submission" date="2017-06" db="EMBL/GenBank/DDBJ databases">
        <title>WGS assembly of Brachypodium distachyon.</title>
        <authorList>
            <consortium name="The International Brachypodium Initiative"/>
            <person name="Lucas S."/>
            <person name="Harmon-Smith M."/>
            <person name="Lail K."/>
            <person name="Tice H."/>
            <person name="Grimwood J."/>
            <person name="Bruce D."/>
            <person name="Barry K."/>
            <person name="Shu S."/>
            <person name="Lindquist E."/>
            <person name="Wang M."/>
            <person name="Pitluck S."/>
            <person name="Vogel J.P."/>
            <person name="Garvin D.F."/>
            <person name="Mockler T.C."/>
            <person name="Schmutz J."/>
            <person name="Rokhsar D."/>
            <person name="Bevan M.W."/>
        </authorList>
    </citation>
    <scope>NUCLEOTIDE SEQUENCE</scope>
    <source>
        <strain evidence="1">Bd21</strain>
    </source>
</reference>